<dbReference type="InParanoid" id="A0A0V1AIT3"/>
<dbReference type="Proteomes" id="UP000054776">
    <property type="component" value="Unassembled WGS sequence"/>
</dbReference>
<keyword evidence="1" id="KW-0812">Transmembrane</keyword>
<evidence type="ECO:0000256" key="1">
    <source>
        <dbReference type="SAM" id="Phobius"/>
    </source>
</evidence>
<name>A0A0V1AIT3_TRISP</name>
<proteinExistence type="predicted"/>
<comment type="caution">
    <text evidence="2">The sequence shown here is derived from an EMBL/GenBank/DDBJ whole genome shotgun (WGS) entry which is preliminary data.</text>
</comment>
<accession>A0A0V1AIT3</accession>
<keyword evidence="1" id="KW-0472">Membrane</keyword>
<keyword evidence="3" id="KW-1185">Reference proteome</keyword>
<evidence type="ECO:0000313" key="2">
    <source>
        <dbReference type="EMBL" id="KRY24726.1"/>
    </source>
</evidence>
<protein>
    <submittedName>
        <fullName evidence="2">Uncharacterized protein</fullName>
    </submittedName>
</protein>
<feature type="transmembrane region" description="Helical" evidence="1">
    <location>
        <begin position="21"/>
        <end position="39"/>
    </location>
</feature>
<reference evidence="2 3" key="1">
    <citation type="submission" date="2015-01" db="EMBL/GenBank/DDBJ databases">
        <title>Evolution of Trichinella species and genotypes.</title>
        <authorList>
            <person name="Korhonen P.K."/>
            <person name="Edoardo P."/>
            <person name="Giuseppe L.R."/>
            <person name="Gasser R.B."/>
        </authorList>
    </citation>
    <scope>NUCLEOTIDE SEQUENCE [LARGE SCALE GENOMIC DNA]</scope>
    <source>
        <strain evidence="2">ISS3</strain>
    </source>
</reference>
<gene>
    <name evidence="2" type="ORF">T01_5910</name>
</gene>
<dbReference type="OrthoDB" id="5928797at2759"/>
<keyword evidence="1" id="KW-1133">Transmembrane helix</keyword>
<dbReference type="EMBL" id="JYDH01001479">
    <property type="protein sequence ID" value="KRY24726.1"/>
    <property type="molecule type" value="Genomic_DNA"/>
</dbReference>
<organism evidence="2 3">
    <name type="scientific">Trichinella spiralis</name>
    <name type="common">Trichina worm</name>
    <dbReference type="NCBI Taxonomy" id="6334"/>
    <lineage>
        <taxon>Eukaryota</taxon>
        <taxon>Metazoa</taxon>
        <taxon>Ecdysozoa</taxon>
        <taxon>Nematoda</taxon>
        <taxon>Enoplea</taxon>
        <taxon>Dorylaimia</taxon>
        <taxon>Trichinellida</taxon>
        <taxon>Trichinellidae</taxon>
        <taxon>Trichinella</taxon>
    </lineage>
</organism>
<evidence type="ECO:0000313" key="3">
    <source>
        <dbReference type="Proteomes" id="UP000054776"/>
    </source>
</evidence>
<dbReference type="AlphaFoldDB" id="A0A0V1AIT3"/>
<sequence>MRCDCWTENMMKPRTSVGKCLVLRLLYTSFLAGLLTVFLNGN</sequence>